<dbReference type="Gene3D" id="1.10.10.60">
    <property type="entry name" value="Homeodomain-like"/>
    <property type="match status" value="1"/>
</dbReference>
<gene>
    <name evidence="3" type="ORF">JMJ35_007651</name>
</gene>
<dbReference type="GO" id="GO:0010833">
    <property type="term" value="P:telomere maintenance via telomere lengthening"/>
    <property type="evidence" value="ECO:0007669"/>
    <property type="project" value="TreeGrafter"/>
</dbReference>
<feature type="compositionally biased region" description="Polar residues" evidence="1">
    <location>
        <begin position="712"/>
        <end position="725"/>
    </location>
</feature>
<dbReference type="InterPro" id="IPR052833">
    <property type="entry name" value="Telomeric_DNA-bd_trans-reg"/>
</dbReference>
<sequence>MAERTSTRTTSRRTTPQPVPNTARVAASQSPQKRTTRATRSRSHDISDSDAGRKGISSRRGEKQGASEDTESSTGQSITKGRKGRPANKSGPLQDLTTVPEDPAVVYPEIELGEDEELGQATDIGGSLPHGSPQTSKSPGGASAFSGTTVRTSLPVQDSADPNTEVMLDALPDLCEAADKLLVFLVPSEISEAKITSRMTKLHTKGTIASINWKRHGNAFQAQRELYGSDSYINPSAALTTLLGTKQLSEATSDPWRPDALFQKANLAALASKIFTRPWPEKDDQFIEELEQAFPRYFTKALASSEILMPGHSMLVVETFQSALEVRTQYAISLLDRHSTQPNFDSDVVLHQVFYKNEDVLKGWGVPGIRSEDLTDEFEDAVLKRLAQLREAFTNFSESAIAGTERLRTTFPWISFVHQTVAWIIERWKEIGAQISASGGNQAICENLSDEVQRLRLARPSMNYDDLVLNYEPPSEASNTDNQNVASKASPVKLLKMRHFNIESPRAKKAAATLKRRMSNRQASKLAEQASAVDIQGPASDIQVASTAEPSARAVTPQGKAKAPVIPSSAPARYHDDEWRPQEVDDEDDRPLPALTEEARFDRVLALRDRVEAESNKENIVETQTNLQPPSGQRRLIDRQENATRVAWDSQDTGSNQNASLADLDEADDFQQQQPPANATSRRSLKSSNKRTATEPPRSQGPSPKKVRIQAANGTRAQSIAQDRQTAGPEASQVEEYRAANAAAKERKAWQVKPPQVRKGWTDEETARLLELIEEHGTSWALLKSEDLAAGHILESRDQVALKDKARNMKLDFLKASSYLPRNFYRIPLSKLQIDKLRGLNIRYDPETGLREDAVIDDDE</sequence>
<dbReference type="InterPro" id="IPR009057">
    <property type="entry name" value="Homeodomain-like_sf"/>
</dbReference>
<dbReference type="SUPFAM" id="SSF46689">
    <property type="entry name" value="Homeodomain-like"/>
    <property type="match status" value="1"/>
</dbReference>
<dbReference type="GO" id="GO:0003691">
    <property type="term" value="F:double-stranded telomeric DNA binding"/>
    <property type="evidence" value="ECO:0007669"/>
    <property type="project" value="TreeGrafter"/>
</dbReference>
<feature type="compositionally biased region" description="Basic and acidic residues" evidence="1">
    <location>
        <begin position="42"/>
        <end position="66"/>
    </location>
</feature>
<evidence type="ECO:0000256" key="1">
    <source>
        <dbReference type="SAM" id="MobiDB-lite"/>
    </source>
</evidence>
<feature type="region of interest" description="Disordered" evidence="1">
    <location>
        <begin position="614"/>
        <end position="635"/>
    </location>
</feature>
<feature type="compositionally biased region" description="Basic and acidic residues" evidence="1">
    <location>
        <begin position="573"/>
        <end position="583"/>
    </location>
</feature>
<keyword evidence="4" id="KW-1185">Reference proteome</keyword>
<feature type="compositionally biased region" description="Polar residues" evidence="1">
    <location>
        <begin position="670"/>
        <end position="682"/>
    </location>
</feature>
<dbReference type="SMART" id="SM00717">
    <property type="entry name" value="SANT"/>
    <property type="match status" value="1"/>
</dbReference>
<dbReference type="InterPro" id="IPR001005">
    <property type="entry name" value="SANT/Myb"/>
</dbReference>
<dbReference type="PANTHER" id="PTHR47807:SF1">
    <property type="entry name" value="PROTEIN TBF1"/>
    <property type="match status" value="1"/>
</dbReference>
<feature type="domain" description="Myb-like" evidence="2">
    <location>
        <begin position="753"/>
        <end position="810"/>
    </location>
</feature>
<dbReference type="EMBL" id="JAFEKC020000017">
    <property type="protein sequence ID" value="KAK0510257.1"/>
    <property type="molecule type" value="Genomic_DNA"/>
</dbReference>
<evidence type="ECO:0000313" key="4">
    <source>
        <dbReference type="Proteomes" id="UP001166286"/>
    </source>
</evidence>
<organism evidence="3 4">
    <name type="scientific">Cladonia borealis</name>
    <dbReference type="NCBI Taxonomy" id="184061"/>
    <lineage>
        <taxon>Eukaryota</taxon>
        <taxon>Fungi</taxon>
        <taxon>Dikarya</taxon>
        <taxon>Ascomycota</taxon>
        <taxon>Pezizomycotina</taxon>
        <taxon>Lecanoromycetes</taxon>
        <taxon>OSLEUM clade</taxon>
        <taxon>Lecanoromycetidae</taxon>
        <taxon>Lecanorales</taxon>
        <taxon>Lecanorineae</taxon>
        <taxon>Cladoniaceae</taxon>
        <taxon>Cladonia</taxon>
    </lineage>
</organism>
<feature type="region of interest" description="Disordered" evidence="1">
    <location>
        <begin position="1"/>
        <end position="102"/>
    </location>
</feature>
<name>A0AA39QVZ3_9LECA</name>
<feature type="region of interest" description="Disordered" evidence="1">
    <location>
        <begin position="120"/>
        <end position="148"/>
    </location>
</feature>
<feature type="region of interest" description="Disordered" evidence="1">
    <location>
        <begin position="549"/>
        <end position="596"/>
    </location>
</feature>
<accession>A0AA39QVZ3</accession>
<dbReference type="PANTHER" id="PTHR47807">
    <property type="entry name" value="PROTEIN TBF1"/>
    <property type="match status" value="1"/>
</dbReference>
<reference evidence="3" key="1">
    <citation type="submission" date="2023-03" db="EMBL/GenBank/DDBJ databases">
        <title>Complete genome of Cladonia borealis.</title>
        <authorList>
            <person name="Park H."/>
        </authorList>
    </citation>
    <scope>NUCLEOTIDE SEQUENCE</scope>
    <source>
        <strain evidence="3">ANT050790</strain>
    </source>
</reference>
<protein>
    <recommendedName>
        <fullName evidence="2">Myb-like domain-containing protein</fullName>
    </recommendedName>
</protein>
<feature type="compositionally biased region" description="Polar residues" evidence="1">
    <location>
        <begin position="621"/>
        <end position="631"/>
    </location>
</feature>
<evidence type="ECO:0000259" key="2">
    <source>
        <dbReference type="PROSITE" id="PS50090"/>
    </source>
</evidence>
<evidence type="ECO:0000313" key="3">
    <source>
        <dbReference type="EMBL" id="KAK0510257.1"/>
    </source>
</evidence>
<dbReference type="Proteomes" id="UP001166286">
    <property type="component" value="Unassembled WGS sequence"/>
</dbReference>
<dbReference type="AlphaFoldDB" id="A0AA39QVZ3"/>
<feature type="region of interest" description="Disordered" evidence="1">
    <location>
        <begin position="670"/>
        <end position="734"/>
    </location>
</feature>
<dbReference type="PROSITE" id="PS50090">
    <property type="entry name" value="MYB_LIKE"/>
    <property type="match status" value="1"/>
</dbReference>
<proteinExistence type="predicted"/>
<dbReference type="CDD" id="cd11660">
    <property type="entry name" value="SANT_TRF"/>
    <property type="match status" value="1"/>
</dbReference>
<comment type="caution">
    <text evidence="3">The sequence shown here is derived from an EMBL/GenBank/DDBJ whole genome shotgun (WGS) entry which is preliminary data.</text>
</comment>